<organism evidence="1 2">
    <name type="scientific">Pleuronectes platessa</name>
    <name type="common">European plaice</name>
    <dbReference type="NCBI Taxonomy" id="8262"/>
    <lineage>
        <taxon>Eukaryota</taxon>
        <taxon>Metazoa</taxon>
        <taxon>Chordata</taxon>
        <taxon>Craniata</taxon>
        <taxon>Vertebrata</taxon>
        <taxon>Euteleostomi</taxon>
        <taxon>Actinopterygii</taxon>
        <taxon>Neopterygii</taxon>
        <taxon>Teleostei</taxon>
        <taxon>Neoteleostei</taxon>
        <taxon>Acanthomorphata</taxon>
        <taxon>Carangaria</taxon>
        <taxon>Pleuronectiformes</taxon>
        <taxon>Pleuronectoidei</taxon>
        <taxon>Pleuronectidae</taxon>
        <taxon>Pleuronectes</taxon>
    </lineage>
</organism>
<sequence>MSSTCSPMKFNHLLTKAATLRAVAPSRRERMMRTRRRGQRQVLRHLTQREGKMWRWKVAETSLICR</sequence>
<accession>A0A9N7VC78</accession>
<proteinExistence type="predicted"/>
<protein>
    <submittedName>
        <fullName evidence="1">Uncharacterized protein</fullName>
    </submittedName>
</protein>
<reference evidence="1" key="1">
    <citation type="submission" date="2020-03" db="EMBL/GenBank/DDBJ databases">
        <authorList>
            <person name="Weist P."/>
        </authorList>
    </citation>
    <scope>NUCLEOTIDE SEQUENCE</scope>
</reference>
<comment type="caution">
    <text evidence="1">The sequence shown here is derived from an EMBL/GenBank/DDBJ whole genome shotgun (WGS) entry which is preliminary data.</text>
</comment>
<gene>
    <name evidence="1" type="ORF">PLEPLA_LOCUS37618</name>
</gene>
<evidence type="ECO:0000313" key="1">
    <source>
        <dbReference type="EMBL" id="CAB1449932.1"/>
    </source>
</evidence>
<dbReference type="Proteomes" id="UP001153269">
    <property type="component" value="Unassembled WGS sequence"/>
</dbReference>
<keyword evidence="2" id="KW-1185">Reference proteome</keyword>
<dbReference type="AlphaFoldDB" id="A0A9N7VC78"/>
<evidence type="ECO:0000313" key="2">
    <source>
        <dbReference type="Proteomes" id="UP001153269"/>
    </source>
</evidence>
<dbReference type="EMBL" id="CADEAL010004034">
    <property type="protein sequence ID" value="CAB1449932.1"/>
    <property type="molecule type" value="Genomic_DNA"/>
</dbReference>
<name>A0A9N7VC78_PLEPL</name>